<protein>
    <submittedName>
        <fullName evidence="2">Uncharacterized protein</fullName>
    </submittedName>
</protein>
<evidence type="ECO:0000313" key="2">
    <source>
        <dbReference type="EMBL" id="QHU05293.1"/>
    </source>
</evidence>
<dbReference type="AlphaFoldDB" id="A0A6C0JIU5"/>
<feature type="transmembrane region" description="Helical" evidence="1">
    <location>
        <begin position="12"/>
        <end position="28"/>
    </location>
</feature>
<keyword evidence="1" id="KW-0812">Transmembrane</keyword>
<sequence length="80" mass="9617">MAFFDTIFSISYNYHLFILYPICLFYAFHSIQLATALLILLAIFTVLHLVLSENWLNDSNKIFWVLFYLVCDAYLYHDYF</sequence>
<keyword evidence="1" id="KW-1133">Transmembrane helix</keyword>
<name>A0A6C0JIU5_9ZZZZ</name>
<proteinExistence type="predicted"/>
<feature type="transmembrane region" description="Helical" evidence="1">
    <location>
        <begin position="62"/>
        <end position="79"/>
    </location>
</feature>
<evidence type="ECO:0000256" key="1">
    <source>
        <dbReference type="SAM" id="Phobius"/>
    </source>
</evidence>
<keyword evidence="1" id="KW-0472">Membrane</keyword>
<accession>A0A6C0JIU5</accession>
<dbReference type="EMBL" id="MN740411">
    <property type="protein sequence ID" value="QHU05293.1"/>
    <property type="molecule type" value="Genomic_DNA"/>
</dbReference>
<feature type="transmembrane region" description="Helical" evidence="1">
    <location>
        <begin position="33"/>
        <end position="50"/>
    </location>
</feature>
<organism evidence="2">
    <name type="scientific">viral metagenome</name>
    <dbReference type="NCBI Taxonomy" id="1070528"/>
    <lineage>
        <taxon>unclassified sequences</taxon>
        <taxon>metagenomes</taxon>
        <taxon>organismal metagenomes</taxon>
    </lineage>
</organism>
<reference evidence="2" key="1">
    <citation type="journal article" date="2020" name="Nature">
        <title>Giant virus diversity and host interactions through global metagenomics.</title>
        <authorList>
            <person name="Schulz F."/>
            <person name="Roux S."/>
            <person name="Paez-Espino D."/>
            <person name="Jungbluth S."/>
            <person name="Walsh D.A."/>
            <person name="Denef V.J."/>
            <person name="McMahon K.D."/>
            <person name="Konstantinidis K.T."/>
            <person name="Eloe-Fadrosh E.A."/>
            <person name="Kyrpides N.C."/>
            <person name="Woyke T."/>
        </authorList>
    </citation>
    <scope>NUCLEOTIDE SEQUENCE</scope>
    <source>
        <strain evidence="2">GVMAG-M-3300027734-16</strain>
    </source>
</reference>